<sequence length="339" mass="37809">MQQEIRFATFNVCNLALPGVSFYDNVPPYTPEEYEAKLNWLARKIDEIDADVIAFQEIFSQSALRDVLVRTRHYREAHHAGFDPDPAIEPLTPSVALVSRLPFAAPPASYHGLPPAVLASLGPQSLPLTRFTRPLLHVPVQLTPELKVNILVVHLKSKRPDYLDGEDILDPGLYDLASLRSLYRRGIEAVGLRHVLDGLMRDDDHVPLMVMGDFNDIAESVTTQLVMGVGRPQLDPEDFGLRLFDSYHIQELRDFSRDVGYSHLHEGVFHTIDHVLVSKEFHPEWPEALGTISEVAYVNDHIHLHDPQASDHGAVVVRLILHDTAASDAGTGPLGDAFP</sequence>
<dbReference type="OrthoDB" id="833328at2"/>
<dbReference type="Pfam" id="PF03372">
    <property type="entry name" value="Exo_endo_phos"/>
    <property type="match status" value="1"/>
</dbReference>
<reference evidence="2 3" key="1">
    <citation type="submission" date="2019-03" db="EMBL/GenBank/DDBJ databases">
        <title>Genomic Encyclopedia of Type Strains, Phase IV (KMG-IV): sequencing the most valuable type-strain genomes for metagenomic binning, comparative biology and taxonomic classification.</title>
        <authorList>
            <person name="Goeker M."/>
        </authorList>
    </citation>
    <scope>NUCLEOTIDE SEQUENCE [LARGE SCALE GENOMIC DNA]</scope>
    <source>
        <strain evidence="2 3">DSM 7445</strain>
    </source>
</reference>
<organism evidence="2 3">
    <name type="scientific">Paucimonas lemoignei</name>
    <name type="common">Pseudomonas lemoignei</name>
    <dbReference type="NCBI Taxonomy" id="29443"/>
    <lineage>
        <taxon>Bacteria</taxon>
        <taxon>Pseudomonadati</taxon>
        <taxon>Pseudomonadota</taxon>
        <taxon>Betaproteobacteria</taxon>
        <taxon>Burkholderiales</taxon>
        <taxon>Burkholderiaceae</taxon>
        <taxon>Paucimonas</taxon>
    </lineage>
</organism>
<keyword evidence="2" id="KW-0378">Hydrolase</keyword>
<dbReference type="Proteomes" id="UP000295382">
    <property type="component" value="Unassembled WGS sequence"/>
</dbReference>
<feature type="domain" description="Endonuclease/exonuclease/phosphatase" evidence="1">
    <location>
        <begin position="8"/>
        <end position="312"/>
    </location>
</feature>
<dbReference type="GO" id="GO:0004527">
    <property type="term" value="F:exonuclease activity"/>
    <property type="evidence" value="ECO:0007669"/>
    <property type="project" value="UniProtKB-KW"/>
</dbReference>
<dbReference type="PANTHER" id="PTHR42834">
    <property type="entry name" value="ENDONUCLEASE/EXONUCLEASE/PHOSPHATASE FAMILY PROTEIN (AFU_ORTHOLOGUE AFUA_3G09210)"/>
    <property type="match status" value="1"/>
</dbReference>
<dbReference type="PANTHER" id="PTHR42834:SF1">
    <property type="entry name" value="ENDONUCLEASE_EXONUCLEASE_PHOSPHATASE FAMILY PROTEIN (AFU_ORTHOLOGUE AFUA_3G09210)"/>
    <property type="match status" value="1"/>
</dbReference>
<dbReference type="GO" id="GO:0004519">
    <property type="term" value="F:endonuclease activity"/>
    <property type="evidence" value="ECO:0007669"/>
    <property type="project" value="UniProtKB-KW"/>
</dbReference>
<comment type="caution">
    <text evidence="2">The sequence shown here is derived from an EMBL/GenBank/DDBJ whole genome shotgun (WGS) entry which is preliminary data.</text>
</comment>
<evidence type="ECO:0000313" key="3">
    <source>
        <dbReference type="Proteomes" id="UP000295382"/>
    </source>
</evidence>
<name>A0A4R3I061_PAULE</name>
<dbReference type="InterPro" id="IPR005135">
    <property type="entry name" value="Endo/exonuclease/phosphatase"/>
</dbReference>
<dbReference type="InterPro" id="IPR036691">
    <property type="entry name" value="Endo/exonu/phosph_ase_sf"/>
</dbReference>
<accession>A0A4R3I061</accession>
<keyword evidence="3" id="KW-1185">Reference proteome</keyword>
<dbReference type="Gene3D" id="3.60.10.10">
    <property type="entry name" value="Endonuclease/exonuclease/phosphatase"/>
    <property type="match status" value="1"/>
</dbReference>
<gene>
    <name evidence="2" type="ORF">EDC30_10289</name>
</gene>
<keyword evidence="2" id="KW-0269">Exonuclease</keyword>
<proteinExistence type="predicted"/>
<dbReference type="EMBL" id="SLZQ01000002">
    <property type="protein sequence ID" value="TCS38353.1"/>
    <property type="molecule type" value="Genomic_DNA"/>
</dbReference>
<dbReference type="SUPFAM" id="SSF56219">
    <property type="entry name" value="DNase I-like"/>
    <property type="match status" value="1"/>
</dbReference>
<evidence type="ECO:0000259" key="1">
    <source>
        <dbReference type="Pfam" id="PF03372"/>
    </source>
</evidence>
<protein>
    <submittedName>
        <fullName evidence="2">Endonuclease/exonuclease/phosphatase family protein</fullName>
    </submittedName>
</protein>
<evidence type="ECO:0000313" key="2">
    <source>
        <dbReference type="EMBL" id="TCS38353.1"/>
    </source>
</evidence>
<dbReference type="AlphaFoldDB" id="A0A4R3I061"/>
<keyword evidence="2" id="KW-0540">Nuclease</keyword>
<dbReference type="RefSeq" id="WP_132257406.1">
    <property type="nucleotide sequence ID" value="NZ_SLZQ01000002.1"/>
</dbReference>
<keyword evidence="2" id="KW-0255">Endonuclease</keyword>